<dbReference type="Gene3D" id="3.40.50.10490">
    <property type="entry name" value="Glucose-6-phosphate isomerase like protein, domain 1"/>
    <property type="match status" value="3"/>
</dbReference>
<evidence type="ECO:0000256" key="1">
    <source>
        <dbReference type="ARBA" id="ARBA00011952"/>
    </source>
</evidence>
<dbReference type="Pfam" id="PF00342">
    <property type="entry name" value="PGI"/>
    <property type="match status" value="1"/>
</dbReference>
<dbReference type="EC" id="5.3.1.9" evidence="1 5"/>
<name>A0A1F4V8X0_UNCKA</name>
<evidence type="ECO:0000256" key="2">
    <source>
        <dbReference type="ARBA" id="ARBA00022432"/>
    </source>
</evidence>
<comment type="caution">
    <text evidence="6">The sequence shown here is derived from an EMBL/GenBank/DDBJ whole genome shotgun (WGS) entry which is preliminary data.</text>
</comment>
<evidence type="ECO:0000256" key="3">
    <source>
        <dbReference type="ARBA" id="ARBA00023152"/>
    </source>
</evidence>
<dbReference type="GO" id="GO:0097367">
    <property type="term" value="F:carbohydrate derivative binding"/>
    <property type="evidence" value="ECO:0007669"/>
    <property type="project" value="InterPro"/>
</dbReference>
<evidence type="ECO:0000256" key="5">
    <source>
        <dbReference type="RuleBase" id="RU000612"/>
    </source>
</evidence>
<dbReference type="GO" id="GO:0005829">
    <property type="term" value="C:cytosol"/>
    <property type="evidence" value="ECO:0007669"/>
    <property type="project" value="TreeGrafter"/>
</dbReference>
<dbReference type="UniPathway" id="UPA00109">
    <property type="reaction ID" value="UER00181"/>
</dbReference>
<protein>
    <recommendedName>
        <fullName evidence="1 5">Glucose-6-phosphate isomerase</fullName>
        <ecNumber evidence="1 5">5.3.1.9</ecNumber>
    </recommendedName>
</protein>
<dbReference type="GO" id="GO:0051156">
    <property type="term" value="P:glucose 6-phosphate metabolic process"/>
    <property type="evidence" value="ECO:0007669"/>
    <property type="project" value="TreeGrafter"/>
</dbReference>
<dbReference type="AlphaFoldDB" id="A0A1F4V8X0"/>
<keyword evidence="4 5" id="KW-0413">Isomerase</keyword>
<dbReference type="InterPro" id="IPR035482">
    <property type="entry name" value="SIS_PGI_2"/>
</dbReference>
<organism evidence="6 7">
    <name type="scientific">candidate division WWE3 bacterium RIFCSPHIGHO2_02_FULL_38_14</name>
    <dbReference type="NCBI Taxonomy" id="1802620"/>
    <lineage>
        <taxon>Bacteria</taxon>
        <taxon>Katanobacteria</taxon>
    </lineage>
</organism>
<reference evidence="6 7" key="1">
    <citation type="journal article" date="2016" name="Nat. Commun.">
        <title>Thousands of microbial genomes shed light on interconnected biogeochemical processes in an aquifer system.</title>
        <authorList>
            <person name="Anantharaman K."/>
            <person name="Brown C.T."/>
            <person name="Hug L.A."/>
            <person name="Sharon I."/>
            <person name="Castelle C.J."/>
            <person name="Probst A.J."/>
            <person name="Thomas B.C."/>
            <person name="Singh A."/>
            <person name="Wilkins M.J."/>
            <person name="Karaoz U."/>
            <person name="Brodie E.L."/>
            <person name="Williams K.H."/>
            <person name="Hubbard S.S."/>
            <person name="Banfield J.F."/>
        </authorList>
    </citation>
    <scope>NUCLEOTIDE SEQUENCE [LARGE SCALE GENOMIC DNA]</scope>
</reference>
<dbReference type="PANTHER" id="PTHR11469:SF1">
    <property type="entry name" value="GLUCOSE-6-PHOSPHATE ISOMERASE"/>
    <property type="match status" value="1"/>
</dbReference>
<keyword evidence="2 5" id="KW-0312">Gluconeogenesis</keyword>
<dbReference type="GO" id="GO:0006094">
    <property type="term" value="P:gluconeogenesis"/>
    <property type="evidence" value="ECO:0007669"/>
    <property type="project" value="UniProtKB-KW"/>
</dbReference>
<evidence type="ECO:0000313" key="7">
    <source>
        <dbReference type="Proteomes" id="UP000178127"/>
    </source>
</evidence>
<evidence type="ECO:0000313" key="6">
    <source>
        <dbReference type="EMBL" id="OGC53652.1"/>
    </source>
</evidence>
<dbReference type="PROSITE" id="PS00765">
    <property type="entry name" value="P_GLUCOSE_ISOMERASE_1"/>
    <property type="match status" value="1"/>
</dbReference>
<dbReference type="PROSITE" id="PS00174">
    <property type="entry name" value="P_GLUCOSE_ISOMERASE_2"/>
    <property type="match status" value="1"/>
</dbReference>
<dbReference type="InterPro" id="IPR001672">
    <property type="entry name" value="G6P_Isomerase"/>
</dbReference>
<dbReference type="InterPro" id="IPR046348">
    <property type="entry name" value="SIS_dom_sf"/>
</dbReference>
<dbReference type="CDD" id="cd05016">
    <property type="entry name" value="SIS_PGI_2"/>
    <property type="match status" value="1"/>
</dbReference>
<dbReference type="Proteomes" id="UP000178127">
    <property type="component" value="Unassembled WGS sequence"/>
</dbReference>
<dbReference type="STRING" id="1802620.A3D91_04400"/>
<dbReference type="InterPro" id="IPR018189">
    <property type="entry name" value="Phosphoglucose_isomerase_CS"/>
</dbReference>
<comment type="similarity">
    <text evidence="5">Belongs to the GPI family.</text>
</comment>
<dbReference type="PROSITE" id="PS51463">
    <property type="entry name" value="P_GLUCOSE_ISOMERASE_3"/>
    <property type="match status" value="1"/>
</dbReference>
<dbReference type="GO" id="GO:0048029">
    <property type="term" value="F:monosaccharide binding"/>
    <property type="evidence" value="ECO:0007669"/>
    <property type="project" value="TreeGrafter"/>
</dbReference>
<gene>
    <name evidence="6" type="ORF">A3D91_04400</name>
</gene>
<dbReference type="GO" id="GO:0004347">
    <property type="term" value="F:glucose-6-phosphate isomerase activity"/>
    <property type="evidence" value="ECO:0007669"/>
    <property type="project" value="UniProtKB-EC"/>
</dbReference>
<evidence type="ECO:0000256" key="4">
    <source>
        <dbReference type="ARBA" id="ARBA00023235"/>
    </source>
</evidence>
<comment type="catalytic activity">
    <reaction evidence="5">
        <text>alpha-D-glucose 6-phosphate = beta-D-fructose 6-phosphate</text>
        <dbReference type="Rhea" id="RHEA:11816"/>
        <dbReference type="ChEBI" id="CHEBI:57634"/>
        <dbReference type="ChEBI" id="CHEBI:58225"/>
        <dbReference type="EC" id="5.3.1.9"/>
    </reaction>
</comment>
<dbReference type="PRINTS" id="PR00662">
    <property type="entry name" value="G6PISOMERASE"/>
</dbReference>
<comment type="pathway">
    <text evidence="5">Carbohydrate degradation; glycolysis; D-glyceraldehyde 3-phosphate and glycerone phosphate from D-glucose: step 2/4.</text>
</comment>
<keyword evidence="3 5" id="KW-0324">Glycolysis</keyword>
<proteinExistence type="inferred from homology"/>
<dbReference type="PANTHER" id="PTHR11469">
    <property type="entry name" value="GLUCOSE-6-PHOSPHATE ISOMERASE"/>
    <property type="match status" value="1"/>
</dbReference>
<dbReference type="EMBL" id="MEVD01000013">
    <property type="protein sequence ID" value="OGC53652.1"/>
    <property type="molecule type" value="Genomic_DNA"/>
</dbReference>
<accession>A0A1F4V8X0</accession>
<dbReference type="SUPFAM" id="SSF53697">
    <property type="entry name" value="SIS domain"/>
    <property type="match status" value="1"/>
</dbReference>
<sequence>MEFNFLSTCRFESSEVIKTAESLKPYIKYLAETAENNTYETPESFINLPFDEQMIKSVLELKNTYVSPKLKYILVIGIGGDSLGTKGIYDALLGNYDVFEKDRYPKLIFMDTINSTFREKLMQLFNQIKDPNELLINAVSKSGSTMETRDNLDFIIENLSYAKDRLICITTESKNNEMWNYFCEKSNVCLRIENKVGGRYSLLSPVGLLPLAGAGINIVELLEGAMEVRKACIDLNAENNFAALSGACVYLNYKTGLDIYNLFFFLPELESIGKYCSQLVAESLGKEKDLNGKTVNTGITPITSVGTTDLHSMEQLYLGGPKDKYTSFVFTKELEKEKKVYALLKGVEKSYDNHNMPYTEVILNKIDARSLGEFIMFKQIETIFLGKLLNINAFDQPAVEEYKKEALKLLK</sequence>
<dbReference type="GO" id="GO:0006096">
    <property type="term" value="P:glycolytic process"/>
    <property type="evidence" value="ECO:0007669"/>
    <property type="project" value="UniProtKB-UniPathway"/>
</dbReference>